<evidence type="ECO:0000256" key="1">
    <source>
        <dbReference type="ARBA" id="ARBA00000830"/>
    </source>
</evidence>
<keyword evidence="8 10" id="KW-0460">Magnesium</keyword>
<reference evidence="12" key="1">
    <citation type="journal article" date="2019" name="Int. J. Syst. Evol. Microbiol.">
        <title>The Global Catalogue of Microorganisms (GCM) 10K type strain sequencing project: providing services to taxonomists for standard genome sequencing and annotation.</title>
        <authorList>
            <consortium name="The Broad Institute Genomics Platform"/>
            <consortium name="The Broad Institute Genome Sequencing Center for Infectious Disease"/>
            <person name="Wu L."/>
            <person name="Ma J."/>
        </authorList>
    </citation>
    <scope>NUCLEOTIDE SEQUENCE [LARGE SCALE GENOMIC DNA]</scope>
    <source>
        <strain evidence="12">KCTC 42182</strain>
    </source>
</reference>
<evidence type="ECO:0000256" key="8">
    <source>
        <dbReference type="ARBA" id="ARBA00022842"/>
    </source>
</evidence>
<feature type="active site" description="Nucleophile" evidence="10">
    <location>
        <position position="9"/>
    </location>
</feature>
<evidence type="ECO:0000256" key="6">
    <source>
        <dbReference type="ARBA" id="ARBA00022723"/>
    </source>
</evidence>
<dbReference type="NCBIfam" id="TIGR01549">
    <property type="entry name" value="HAD-SF-IA-v1"/>
    <property type="match status" value="1"/>
</dbReference>
<comment type="function">
    <text evidence="10">Specifically catalyzes the dephosphorylation of 2-phosphoglycolate. Is involved in the dissimilation of the intracellular 2-phosphoglycolate formed during the DNA repair of 3'-phosphoglycolate ends, a major class of DNA lesions induced by oxidative stress.</text>
</comment>
<dbReference type="SFLD" id="SFLDG01135">
    <property type="entry name" value="C1.5.6:_HAD__Beta-PGM__Phospha"/>
    <property type="match status" value="1"/>
</dbReference>
<dbReference type="Gene3D" id="3.40.50.1000">
    <property type="entry name" value="HAD superfamily/HAD-like"/>
    <property type="match status" value="1"/>
</dbReference>
<dbReference type="HAMAP" id="MF_00495">
    <property type="entry name" value="GPH_hydrolase_bact"/>
    <property type="match status" value="1"/>
</dbReference>
<evidence type="ECO:0000256" key="7">
    <source>
        <dbReference type="ARBA" id="ARBA00022801"/>
    </source>
</evidence>
<evidence type="ECO:0000313" key="11">
    <source>
        <dbReference type="EMBL" id="MFC3676898.1"/>
    </source>
</evidence>
<accession>A0ABV7VIN9</accession>
<dbReference type="Proteomes" id="UP001595711">
    <property type="component" value="Unassembled WGS sequence"/>
</dbReference>
<sequence>MIRKAILFDLDGTLVDTAPDLSAATDHALQQVGRPAVGLAAVRQMVGDGARAMIEKGMKATGGMPAPDIFEAAFSAFLTYYSAHLSDTSRPFPGTVSCLARLAEQGYAMAVCTNKPEGLSRSLLDQLGLSGFFSAVVGGDTLPVRKPDPAHIHGTLERMTGAPFGWAAMVGDSANDINAAKAAGLPSVVVSFGYTRIPAAELGADRLVDHYDDLPGALSALGG</sequence>
<dbReference type="InterPro" id="IPR037512">
    <property type="entry name" value="PGPase_prok"/>
</dbReference>
<feature type="binding site" evidence="10">
    <location>
        <position position="172"/>
    </location>
    <ligand>
        <name>Mg(2+)</name>
        <dbReference type="ChEBI" id="CHEBI:18420"/>
    </ligand>
</feature>
<dbReference type="InterPro" id="IPR006439">
    <property type="entry name" value="HAD-SF_hydro_IA"/>
</dbReference>
<evidence type="ECO:0000313" key="12">
    <source>
        <dbReference type="Proteomes" id="UP001595711"/>
    </source>
</evidence>
<comment type="pathway">
    <text evidence="3 10">Organic acid metabolism; glycolate biosynthesis; glycolate from 2-phosphoglycolate: step 1/1.</text>
</comment>
<dbReference type="PRINTS" id="PR00413">
    <property type="entry name" value="HADHALOGNASE"/>
</dbReference>
<feature type="binding site" evidence="10">
    <location>
        <position position="9"/>
    </location>
    <ligand>
        <name>Mg(2+)</name>
        <dbReference type="ChEBI" id="CHEBI:18420"/>
    </ligand>
</feature>
<dbReference type="SUPFAM" id="SSF56784">
    <property type="entry name" value="HAD-like"/>
    <property type="match status" value="1"/>
</dbReference>
<gene>
    <name evidence="11" type="primary">gph</name>
    <name evidence="11" type="ORF">ACFOOQ_15175</name>
</gene>
<comment type="caution">
    <text evidence="11">The sequence shown here is derived from an EMBL/GenBank/DDBJ whole genome shotgun (WGS) entry which is preliminary data.</text>
</comment>
<dbReference type="PANTHER" id="PTHR43434:SF1">
    <property type="entry name" value="PHOSPHOGLYCOLATE PHOSPHATASE"/>
    <property type="match status" value="1"/>
</dbReference>
<dbReference type="RefSeq" id="WP_379728162.1">
    <property type="nucleotide sequence ID" value="NZ_JBHRYJ010000003.1"/>
</dbReference>
<evidence type="ECO:0000256" key="3">
    <source>
        <dbReference type="ARBA" id="ARBA00004818"/>
    </source>
</evidence>
<proteinExistence type="inferred from homology"/>
<name>A0ABV7VIN9_9PROT</name>
<evidence type="ECO:0000256" key="10">
    <source>
        <dbReference type="HAMAP-Rule" id="MF_00495"/>
    </source>
</evidence>
<comment type="catalytic activity">
    <reaction evidence="1 10">
        <text>2-phosphoglycolate + H2O = glycolate + phosphate</text>
        <dbReference type="Rhea" id="RHEA:14369"/>
        <dbReference type="ChEBI" id="CHEBI:15377"/>
        <dbReference type="ChEBI" id="CHEBI:29805"/>
        <dbReference type="ChEBI" id="CHEBI:43474"/>
        <dbReference type="ChEBI" id="CHEBI:58033"/>
        <dbReference type="EC" id="3.1.3.18"/>
    </reaction>
</comment>
<dbReference type="EC" id="3.1.3.18" evidence="5 10"/>
<dbReference type="InterPro" id="IPR036412">
    <property type="entry name" value="HAD-like_sf"/>
</dbReference>
<protein>
    <recommendedName>
        <fullName evidence="5 10">Phosphoglycolate phosphatase</fullName>
        <shortName evidence="10">PGP</shortName>
        <shortName evidence="10">PGPase</shortName>
        <ecNumber evidence="5 10">3.1.3.18</ecNumber>
    </recommendedName>
</protein>
<keyword evidence="9 10" id="KW-0119">Carbohydrate metabolism</keyword>
<comment type="cofactor">
    <cofactor evidence="2 10">
        <name>Mg(2+)</name>
        <dbReference type="ChEBI" id="CHEBI:18420"/>
    </cofactor>
</comment>
<dbReference type="Pfam" id="PF13419">
    <property type="entry name" value="HAD_2"/>
    <property type="match status" value="1"/>
</dbReference>
<evidence type="ECO:0000256" key="9">
    <source>
        <dbReference type="ARBA" id="ARBA00023277"/>
    </source>
</evidence>
<dbReference type="InterPro" id="IPR041492">
    <property type="entry name" value="HAD_2"/>
</dbReference>
<feature type="binding site" evidence="10">
    <location>
        <position position="11"/>
    </location>
    <ligand>
        <name>Mg(2+)</name>
        <dbReference type="ChEBI" id="CHEBI:18420"/>
    </ligand>
</feature>
<evidence type="ECO:0000256" key="2">
    <source>
        <dbReference type="ARBA" id="ARBA00001946"/>
    </source>
</evidence>
<comment type="similarity">
    <text evidence="4 10">Belongs to the HAD-like hydrolase superfamily. CbbY/CbbZ/Gph/YieH family.</text>
</comment>
<dbReference type="GO" id="GO:0008967">
    <property type="term" value="F:phosphoglycolate phosphatase activity"/>
    <property type="evidence" value="ECO:0007669"/>
    <property type="project" value="UniProtKB-EC"/>
</dbReference>
<dbReference type="PANTHER" id="PTHR43434">
    <property type="entry name" value="PHOSPHOGLYCOLATE PHOSPHATASE"/>
    <property type="match status" value="1"/>
</dbReference>
<dbReference type="SFLD" id="SFLDG01129">
    <property type="entry name" value="C1.5:_HAD__Beta-PGM__Phosphata"/>
    <property type="match status" value="1"/>
</dbReference>
<dbReference type="InterPro" id="IPR023214">
    <property type="entry name" value="HAD_sf"/>
</dbReference>
<dbReference type="SFLD" id="SFLDS00003">
    <property type="entry name" value="Haloacid_Dehalogenase"/>
    <property type="match status" value="1"/>
</dbReference>
<dbReference type="EMBL" id="JBHRYJ010000003">
    <property type="protein sequence ID" value="MFC3676898.1"/>
    <property type="molecule type" value="Genomic_DNA"/>
</dbReference>
<keyword evidence="7 10" id="KW-0378">Hydrolase</keyword>
<evidence type="ECO:0000256" key="4">
    <source>
        <dbReference type="ARBA" id="ARBA00006171"/>
    </source>
</evidence>
<dbReference type="InterPro" id="IPR050155">
    <property type="entry name" value="HAD-like_hydrolase_sf"/>
</dbReference>
<evidence type="ECO:0000256" key="5">
    <source>
        <dbReference type="ARBA" id="ARBA00013078"/>
    </source>
</evidence>
<dbReference type="Gene3D" id="1.10.150.240">
    <property type="entry name" value="Putative phosphatase, domain 2"/>
    <property type="match status" value="1"/>
</dbReference>
<dbReference type="NCBIfam" id="TIGR01449">
    <property type="entry name" value="PGP_bact"/>
    <property type="match status" value="1"/>
</dbReference>
<dbReference type="InterPro" id="IPR023198">
    <property type="entry name" value="PGP-like_dom2"/>
</dbReference>
<keyword evidence="12" id="KW-1185">Reference proteome</keyword>
<organism evidence="11 12">
    <name type="scientific">Ferrovibrio xuzhouensis</name>
    <dbReference type="NCBI Taxonomy" id="1576914"/>
    <lineage>
        <taxon>Bacteria</taxon>
        <taxon>Pseudomonadati</taxon>
        <taxon>Pseudomonadota</taxon>
        <taxon>Alphaproteobacteria</taxon>
        <taxon>Rhodospirillales</taxon>
        <taxon>Rhodospirillaceae</taxon>
        <taxon>Ferrovibrio</taxon>
    </lineage>
</organism>
<keyword evidence="6 10" id="KW-0479">Metal-binding</keyword>